<name>A0A1S1YZP6_FLAPC</name>
<dbReference type="EMBL" id="JRYR02000001">
    <property type="protein sequence ID" value="OHX66467.1"/>
    <property type="molecule type" value="Genomic_DNA"/>
</dbReference>
<dbReference type="Proteomes" id="UP000179797">
    <property type="component" value="Unassembled WGS sequence"/>
</dbReference>
<accession>A0A1S1YZP6</accession>
<dbReference type="RefSeq" id="WP_044221636.1">
    <property type="nucleotide sequence ID" value="NZ_JRYR02000001.1"/>
</dbReference>
<dbReference type="AlphaFoldDB" id="A0A1S1YZP6"/>
<proteinExistence type="predicted"/>
<dbReference type="InterPro" id="IPR031025">
    <property type="entry name" value="LruC_dom"/>
</dbReference>
<evidence type="ECO:0000256" key="2">
    <source>
        <dbReference type="SAM" id="SignalP"/>
    </source>
</evidence>
<dbReference type="Pfam" id="PF16130">
    <property type="entry name" value="DUF4842"/>
    <property type="match status" value="1"/>
</dbReference>
<feature type="signal peptide" evidence="2">
    <location>
        <begin position="1"/>
        <end position="23"/>
    </location>
</feature>
<sequence length="438" mass="48618">MMKFRISTLLFFSVFIFFGTSCTETIDGGDTPDNQNSGDTETSFSETSIPEGFTFKTSQELVLHADFEGIDEQVLYEYMYVLPSGETRHVGKMISNDQSSMSYDIRLPIHVKNIHVIARTSNGAYKMQTGITGNNVYVNFNSESPTYSDANSNQRAAAVATTDTDNDGVIDSNDAYPNDANKAFDSYYPAYDTKASYAFEDLYPNKGDYDFNDVIVDYNYHFISNAAGNVVEIIIDCNGVQVEAGLVHGAAIVTPYPESYISSVSGYYTTNTVVNLHSNGYETGNDPNNAVILLFDNMNDRLQGTSGDITMTDDIVVTIELSTPADPNVHWNFNPFIFRTSDRSKEVHLAGQDYTDHFDTDLLNRNDADNGFTNDSNHPWALDIPEVFEPPLEGIDITNAYLNFQAFAESGGATNTDWYLDVDGYRNDSDISNSVNLE</sequence>
<dbReference type="NCBIfam" id="TIGR04456">
    <property type="entry name" value="LruC_dom"/>
    <property type="match status" value="1"/>
</dbReference>
<feature type="region of interest" description="Disordered" evidence="1">
    <location>
        <begin position="28"/>
        <end position="47"/>
    </location>
</feature>
<keyword evidence="2" id="KW-0732">Signal</keyword>
<dbReference type="OrthoDB" id="1204817at2"/>
<evidence type="ECO:0000313" key="4">
    <source>
        <dbReference type="EMBL" id="OHX66467.1"/>
    </source>
</evidence>
<evidence type="ECO:0000259" key="3">
    <source>
        <dbReference type="Pfam" id="PF16130"/>
    </source>
</evidence>
<dbReference type="InterPro" id="IPR032295">
    <property type="entry name" value="DUF4842"/>
</dbReference>
<protein>
    <recommendedName>
        <fullName evidence="3">DUF4842 domain-containing protein</fullName>
    </recommendedName>
</protein>
<keyword evidence="5" id="KW-1185">Reference proteome</keyword>
<feature type="domain" description="DUF4842" evidence="3">
    <location>
        <begin position="228"/>
        <end position="419"/>
    </location>
</feature>
<comment type="caution">
    <text evidence="4">The sequence shown here is derived from an EMBL/GenBank/DDBJ whole genome shotgun (WGS) entry which is preliminary data.</text>
</comment>
<dbReference type="STRING" id="915059.NH26_08915"/>
<reference evidence="4 5" key="1">
    <citation type="journal article" date="2012" name="Int. J. Syst. Evol. Microbiol.">
        <title>Flammeovirga pacifica sp. nov., isolated from deep-sea sediment.</title>
        <authorList>
            <person name="Xu H."/>
            <person name="Fu Y."/>
            <person name="Yang N."/>
            <person name="Ding Z."/>
            <person name="Lai Q."/>
            <person name="Zeng R."/>
        </authorList>
    </citation>
    <scope>NUCLEOTIDE SEQUENCE [LARGE SCALE GENOMIC DNA]</scope>
    <source>
        <strain evidence="5">DSM 24597 / LMG 26175 / WPAGA1</strain>
    </source>
</reference>
<dbReference type="PROSITE" id="PS51257">
    <property type="entry name" value="PROKAR_LIPOPROTEIN"/>
    <property type="match status" value="1"/>
</dbReference>
<gene>
    <name evidence="4" type="ORF">NH26_08915</name>
</gene>
<organism evidence="4 5">
    <name type="scientific">Flammeovirga pacifica</name>
    <dbReference type="NCBI Taxonomy" id="915059"/>
    <lineage>
        <taxon>Bacteria</taxon>
        <taxon>Pseudomonadati</taxon>
        <taxon>Bacteroidota</taxon>
        <taxon>Cytophagia</taxon>
        <taxon>Cytophagales</taxon>
        <taxon>Flammeovirgaceae</taxon>
        <taxon>Flammeovirga</taxon>
    </lineage>
</organism>
<feature type="chain" id="PRO_5010386476" description="DUF4842 domain-containing protein" evidence="2">
    <location>
        <begin position="24"/>
        <end position="438"/>
    </location>
</feature>
<feature type="compositionally biased region" description="Polar residues" evidence="1">
    <location>
        <begin position="32"/>
        <end position="47"/>
    </location>
</feature>
<evidence type="ECO:0000256" key="1">
    <source>
        <dbReference type="SAM" id="MobiDB-lite"/>
    </source>
</evidence>
<evidence type="ECO:0000313" key="5">
    <source>
        <dbReference type="Proteomes" id="UP000179797"/>
    </source>
</evidence>